<name>A0A5B7I1S0_PORTR</name>
<proteinExistence type="predicted"/>
<dbReference type="EMBL" id="VSRR010048743">
    <property type="protein sequence ID" value="MPC78560.1"/>
    <property type="molecule type" value="Genomic_DNA"/>
</dbReference>
<accession>A0A5B7I1S0</accession>
<reference evidence="1 2" key="1">
    <citation type="submission" date="2019-05" db="EMBL/GenBank/DDBJ databases">
        <title>Another draft genome of Portunus trituberculatus and its Hox gene families provides insights of decapod evolution.</title>
        <authorList>
            <person name="Jeong J.-H."/>
            <person name="Song I."/>
            <person name="Kim S."/>
            <person name="Choi T."/>
            <person name="Kim D."/>
            <person name="Ryu S."/>
            <person name="Kim W."/>
        </authorList>
    </citation>
    <scope>NUCLEOTIDE SEQUENCE [LARGE SCALE GENOMIC DNA]</scope>
    <source>
        <tissue evidence="1">Muscle</tissue>
    </source>
</reference>
<gene>
    <name evidence="1" type="ORF">E2C01_073048</name>
</gene>
<dbReference type="AlphaFoldDB" id="A0A5B7I1S0"/>
<dbReference type="Proteomes" id="UP000324222">
    <property type="component" value="Unassembled WGS sequence"/>
</dbReference>
<protein>
    <submittedName>
        <fullName evidence="1">Uncharacterized protein</fullName>
    </submittedName>
</protein>
<comment type="caution">
    <text evidence="1">The sequence shown here is derived from an EMBL/GenBank/DDBJ whole genome shotgun (WGS) entry which is preliminary data.</text>
</comment>
<evidence type="ECO:0000313" key="1">
    <source>
        <dbReference type="EMBL" id="MPC78560.1"/>
    </source>
</evidence>
<evidence type="ECO:0000313" key="2">
    <source>
        <dbReference type="Proteomes" id="UP000324222"/>
    </source>
</evidence>
<keyword evidence="2" id="KW-1185">Reference proteome</keyword>
<organism evidence="1 2">
    <name type="scientific">Portunus trituberculatus</name>
    <name type="common">Swimming crab</name>
    <name type="synonym">Neptunus trituberculatus</name>
    <dbReference type="NCBI Taxonomy" id="210409"/>
    <lineage>
        <taxon>Eukaryota</taxon>
        <taxon>Metazoa</taxon>
        <taxon>Ecdysozoa</taxon>
        <taxon>Arthropoda</taxon>
        <taxon>Crustacea</taxon>
        <taxon>Multicrustacea</taxon>
        <taxon>Malacostraca</taxon>
        <taxon>Eumalacostraca</taxon>
        <taxon>Eucarida</taxon>
        <taxon>Decapoda</taxon>
        <taxon>Pleocyemata</taxon>
        <taxon>Brachyura</taxon>
        <taxon>Eubrachyura</taxon>
        <taxon>Portunoidea</taxon>
        <taxon>Portunidae</taxon>
        <taxon>Portuninae</taxon>
        <taxon>Portunus</taxon>
    </lineage>
</organism>
<sequence length="68" mass="7943">MLFLRQQRINWLWWTSGVSGAVGRMKEQDNVIFATAKDQPAVVNWWGTWGGRKDEAFFCLQPHGRTFD</sequence>